<comment type="similarity">
    <text evidence="1">Belongs to the DNA polymerase type-B-like family.</text>
</comment>
<dbReference type="CDD" id="cd05402">
    <property type="entry name" value="NT_PAP_TUTase"/>
    <property type="match status" value="1"/>
</dbReference>
<dbReference type="GO" id="GO:0010605">
    <property type="term" value="P:negative regulation of macromolecule metabolic process"/>
    <property type="evidence" value="ECO:0007669"/>
    <property type="project" value="UniProtKB-ARBA"/>
</dbReference>
<dbReference type="Pfam" id="PF03828">
    <property type="entry name" value="PAP_assoc"/>
    <property type="match status" value="1"/>
</dbReference>
<keyword evidence="4" id="KW-0460">Magnesium</keyword>
<dbReference type="InterPro" id="IPR002058">
    <property type="entry name" value="PAP_assoc"/>
</dbReference>
<dbReference type="EC" id="2.7.7.19" evidence="2"/>
<dbReference type="Pfam" id="PF22600">
    <property type="entry name" value="MTPAP-like_central"/>
    <property type="match status" value="1"/>
</dbReference>
<feature type="compositionally biased region" description="Basic and acidic residues" evidence="5">
    <location>
        <begin position="501"/>
        <end position="530"/>
    </location>
</feature>
<evidence type="ECO:0000256" key="4">
    <source>
        <dbReference type="ARBA" id="ARBA00022842"/>
    </source>
</evidence>
<evidence type="ECO:0000256" key="5">
    <source>
        <dbReference type="SAM" id="MobiDB-lite"/>
    </source>
</evidence>
<dbReference type="Proteomes" id="UP000703269">
    <property type="component" value="Unassembled WGS sequence"/>
</dbReference>
<dbReference type="GO" id="GO:0003729">
    <property type="term" value="F:mRNA binding"/>
    <property type="evidence" value="ECO:0007669"/>
    <property type="project" value="TreeGrafter"/>
</dbReference>
<feature type="domain" description="Poly(A) RNA polymerase mitochondrial-like central palm" evidence="7">
    <location>
        <begin position="79"/>
        <end position="208"/>
    </location>
</feature>
<dbReference type="OrthoDB" id="273917at2759"/>
<keyword evidence="3" id="KW-0479">Metal-binding</keyword>
<evidence type="ECO:0000256" key="3">
    <source>
        <dbReference type="ARBA" id="ARBA00022723"/>
    </source>
</evidence>
<feature type="region of interest" description="Disordered" evidence="5">
    <location>
        <begin position="418"/>
        <end position="536"/>
    </location>
</feature>
<dbReference type="GO" id="GO:0031499">
    <property type="term" value="C:TRAMP complex"/>
    <property type="evidence" value="ECO:0007669"/>
    <property type="project" value="TreeGrafter"/>
</dbReference>
<dbReference type="SUPFAM" id="SSF81631">
    <property type="entry name" value="PAP/OAS1 substrate-binding domain"/>
    <property type="match status" value="1"/>
</dbReference>
<evidence type="ECO:0000313" key="9">
    <source>
        <dbReference type="Proteomes" id="UP000703269"/>
    </source>
</evidence>
<reference evidence="8 9" key="1">
    <citation type="submission" date="2021-08" db="EMBL/GenBank/DDBJ databases">
        <title>Draft Genome Sequence of Phanerochaete sordida strain YK-624.</title>
        <authorList>
            <person name="Mori T."/>
            <person name="Dohra H."/>
            <person name="Suzuki T."/>
            <person name="Kawagishi H."/>
            <person name="Hirai H."/>
        </authorList>
    </citation>
    <scope>NUCLEOTIDE SEQUENCE [LARGE SCALE GENOMIC DNA]</scope>
    <source>
        <strain evidence="8 9">YK-624</strain>
    </source>
</reference>
<dbReference type="GO" id="GO:0043634">
    <property type="term" value="P:polyadenylation-dependent ncRNA catabolic process"/>
    <property type="evidence" value="ECO:0007669"/>
    <property type="project" value="TreeGrafter"/>
</dbReference>
<protein>
    <recommendedName>
        <fullName evidence="2">polynucleotide adenylyltransferase</fullName>
        <ecNumber evidence="2">2.7.7.19</ecNumber>
    </recommendedName>
</protein>
<organism evidence="8 9">
    <name type="scientific">Phanerochaete sordida</name>
    <dbReference type="NCBI Taxonomy" id="48140"/>
    <lineage>
        <taxon>Eukaryota</taxon>
        <taxon>Fungi</taxon>
        <taxon>Dikarya</taxon>
        <taxon>Basidiomycota</taxon>
        <taxon>Agaricomycotina</taxon>
        <taxon>Agaricomycetes</taxon>
        <taxon>Polyporales</taxon>
        <taxon>Phanerochaetaceae</taxon>
        <taxon>Phanerochaete</taxon>
    </lineage>
</organism>
<dbReference type="GO" id="GO:0005730">
    <property type="term" value="C:nucleolus"/>
    <property type="evidence" value="ECO:0007669"/>
    <property type="project" value="TreeGrafter"/>
</dbReference>
<feature type="domain" description="PAP-associated" evidence="6">
    <location>
        <begin position="279"/>
        <end position="329"/>
    </location>
</feature>
<dbReference type="GO" id="GO:0031123">
    <property type="term" value="P:RNA 3'-end processing"/>
    <property type="evidence" value="ECO:0007669"/>
    <property type="project" value="TreeGrafter"/>
</dbReference>
<accession>A0A9P3GQW7</accession>
<evidence type="ECO:0000256" key="1">
    <source>
        <dbReference type="ARBA" id="ARBA00008593"/>
    </source>
</evidence>
<keyword evidence="9" id="KW-1185">Reference proteome</keyword>
<name>A0A9P3GQW7_9APHY</name>
<dbReference type="AlphaFoldDB" id="A0A9P3GQW7"/>
<gene>
    <name evidence="8" type="ORF">PsYK624_140260</name>
</gene>
<dbReference type="InterPro" id="IPR045862">
    <property type="entry name" value="Trf4-like"/>
</dbReference>
<dbReference type="InterPro" id="IPR043519">
    <property type="entry name" value="NT_sf"/>
</dbReference>
<dbReference type="GO" id="GO:0046872">
    <property type="term" value="F:metal ion binding"/>
    <property type="evidence" value="ECO:0007669"/>
    <property type="project" value="UniProtKB-KW"/>
</dbReference>
<dbReference type="GO" id="GO:1990817">
    <property type="term" value="F:poly(A) RNA polymerase activity"/>
    <property type="evidence" value="ECO:0007669"/>
    <property type="project" value="UniProtKB-EC"/>
</dbReference>
<evidence type="ECO:0000259" key="6">
    <source>
        <dbReference type="Pfam" id="PF03828"/>
    </source>
</evidence>
<dbReference type="SUPFAM" id="SSF81301">
    <property type="entry name" value="Nucleotidyltransferase"/>
    <property type="match status" value="1"/>
</dbReference>
<dbReference type="InterPro" id="IPR054708">
    <property type="entry name" value="MTPAP-like_central"/>
</dbReference>
<evidence type="ECO:0000313" key="8">
    <source>
        <dbReference type="EMBL" id="GJE97804.1"/>
    </source>
</evidence>
<dbReference type="Gene3D" id="3.30.460.10">
    <property type="entry name" value="Beta Polymerase, domain 2"/>
    <property type="match status" value="1"/>
</dbReference>
<evidence type="ECO:0000256" key="2">
    <source>
        <dbReference type="ARBA" id="ARBA00012388"/>
    </source>
</evidence>
<dbReference type="EMBL" id="BPQB01000077">
    <property type="protein sequence ID" value="GJE97804.1"/>
    <property type="molecule type" value="Genomic_DNA"/>
</dbReference>
<proteinExistence type="inferred from homology"/>
<dbReference type="PANTHER" id="PTHR23092:SF15">
    <property type="entry name" value="INACTIVE NON-CANONICAL POLY(A) RNA POLYMERASE PROTEIN TRF4-2-RELATED"/>
    <property type="match status" value="1"/>
</dbReference>
<dbReference type="Gene3D" id="1.10.1410.10">
    <property type="match status" value="1"/>
</dbReference>
<dbReference type="PANTHER" id="PTHR23092">
    <property type="entry name" value="POLY(A) RNA POLYMERASE"/>
    <property type="match status" value="1"/>
</dbReference>
<sequence>MSTLVPHPSLPTKPTFTKSVAVAAAVMLPSTPDHARGAGAAAVSTVQTTAVADGTPEQLLTPWLAGLPMTEYASVEERLHDEIVAFLDYVTPNAAERIVRDKLIKKLTEMIQRRYWTSEVSVFGSAALDLSLLSGDIDMVINTPMVAGDENRKRSLFELAKILRETGFSVNPFVVKHARVPIITFEAVPELSSVKFDLSINATDGLTVLSSMKQYLSIVPALRPLIMTLKMFLANRGLHSAASGGLSSFTLTLMVISFLQLNPGNRPPEDFSNPSASQSLGRLLMDFFDYYHAKFPYETAYISVLGQKLGEKSDKGWEREHHPDALSVESIIDPNLDVGRSCQKIARIRVAFGEAFTALKSYQLKHDIDGRTVWHGNVLGAVLGVPSSAVARRAALEARLASGAFDAALARVPLPDTWDRAPQRTHERRYEARADRSERGGGRYDLRGPQHERQARRDRRQNDRGRGAREPERHHRERRDDERWAYYGSGSGSGAGSSSRARYDDPPAYRHSWRHEEYDSRSHSRYDGPDQSRCPW</sequence>
<evidence type="ECO:0000259" key="7">
    <source>
        <dbReference type="Pfam" id="PF22600"/>
    </source>
</evidence>
<comment type="caution">
    <text evidence="8">The sequence shown here is derived from an EMBL/GenBank/DDBJ whole genome shotgun (WGS) entry which is preliminary data.</text>
</comment>
<feature type="compositionally biased region" description="Basic and acidic residues" evidence="5">
    <location>
        <begin position="418"/>
        <end position="484"/>
    </location>
</feature>